<evidence type="ECO:0000313" key="12">
    <source>
        <dbReference type="Proteomes" id="UP000434052"/>
    </source>
</evidence>
<dbReference type="GO" id="GO:0005829">
    <property type="term" value="C:cytosol"/>
    <property type="evidence" value="ECO:0007669"/>
    <property type="project" value="TreeGrafter"/>
</dbReference>
<feature type="binding site" evidence="8">
    <location>
        <begin position="196"/>
        <end position="197"/>
    </location>
    <ligand>
        <name>substrate</name>
    </ligand>
</feature>
<dbReference type="InterPro" id="IPR018510">
    <property type="entry name" value="DAP_epimerase_AS"/>
</dbReference>
<sequence>MQGCGNDFVFIDNRELGVPVSAMADWACAICPRAFRVGADGAIFLENAPEGSEADYIWHFYNADGSRAEMCGNASRCAARLAARIGLAPAQHVLGTDAGPIKAEADELTGRAKVQLTPPKNLELGITITVDGKEYEVHHVDTGVPHTVLLFDDVSSVDVAGLGRAIRFHERFAPAGTNVNFLQVTSPERLELRTYERGVEAETLACGTGAAASAVIANALGRTGDTAEVCTTGKEILTISLENGDVFLEGAASFVYRGEFDPKDLGLSL</sequence>
<dbReference type="InterPro" id="IPR001653">
    <property type="entry name" value="DAP_epimerase_DapF"/>
</dbReference>
<dbReference type="Proteomes" id="UP000434052">
    <property type="component" value="Unassembled WGS sequence"/>
</dbReference>
<dbReference type="PANTHER" id="PTHR31689">
    <property type="entry name" value="DIAMINOPIMELATE EPIMERASE, CHLOROPLASTIC"/>
    <property type="match status" value="1"/>
</dbReference>
<dbReference type="OrthoDB" id="9805408at2"/>
<keyword evidence="5 8" id="KW-0457">Lysine biosynthesis</keyword>
<accession>A0A6P1ZCQ3</accession>
<evidence type="ECO:0000313" key="10">
    <source>
        <dbReference type="EMBL" id="QJT11224.1"/>
    </source>
</evidence>
<gene>
    <name evidence="8" type="primary">dapF</name>
    <name evidence="11" type="ORF">DQK91_20855</name>
    <name evidence="10" type="ORF">E8L03_03465</name>
</gene>
<dbReference type="GO" id="GO:0008837">
    <property type="term" value="F:diaminopimelate epimerase activity"/>
    <property type="evidence" value="ECO:0007669"/>
    <property type="project" value="UniProtKB-UniRule"/>
</dbReference>
<feature type="binding site" evidence="8">
    <location>
        <position position="6"/>
    </location>
    <ligand>
        <name>substrate</name>
    </ligand>
</feature>
<reference evidence="10 13" key="2">
    <citation type="submission" date="2019-04" db="EMBL/GenBank/DDBJ databases">
        <title>Isolation and culture of sulfate reducing bacteria from the cold seep of the South China Sea.</title>
        <authorList>
            <person name="Sun C."/>
            <person name="Liu R."/>
        </authorList>
    </citation>
    <scope>NUCLEOTIDE SEQUENCE [LARGE SCALE GENOMIC DNA]</scope>
    <source>
        <strain evidence="10 13">CS1</strain>
    </source>
</reference>
<dbReference type="Pfam" id="PF01678">
    <property type="entry name" value="DAP_epimerase"/>
    <property type="match status" value="2"/>
</dbReference>
<feature type="binding site" evidence="8">
    <location>
        <begin position="72"/>
        <end position="73"/>
    </location>
    <ligand>
        <name>substrate</name>
    </ligand>
</feature>
<feature type="active site" description="Proton acceptor" evidence="8">
    <location>
        <position position="206"/>
    </location>
</feature>
<dbReference type="Gene3D" id="3.10.310.10">
    <property type="entry name" value="Diaminopimelate Epimerase, Chain A, domain 1"/>
    <property type="match status" value="2"/>
</dbReference>
<comment type="pathway">
    <text evidence="1 8">Amino-acid biosynthesis; L-lysine biosynthesis via DAP pathway; DL-2,6-diaminopimelate from LL-2,6-diaminopimelate: step 1/1.</text>
</comment>
<keyword evidence="4 8" id="KW-0028">Amino-acid biosynthesis</keyword>
<evidence type="ECO:0000313" key="13">
    <source>
        <dbReference type="Proteomes" id="UP000503251"/>
    </source>
</evidence>
<comment type="subunit">
    <text evidence="8">Homodimer.</text>
</comment>
<feature type="site" description="Could be important to modulate the pK values of the two catalytic cysteine residues" evidence="8">
    <location>
        <position position="146"/>
    </location>
</feature>
<dbReference type="SUPFAM" id="SSF54506">
    <property type="entry name" value="Diaminopimelate epimerase-like"/>
    <property type="match status" value="2"/>
</dbReference>
<dbReference type="EC" id="5.1.1.7" evidence="3 8"/>
<dbReference type="PANTHER" id="PTHR31689:SF0">
    <property type="entry name" value="DIAMINOPIMELATE EPIMERASE"/>
    <property type="match status" value="1"/>
</dbReference>
<evidence type="ECO:0000256" key="8">
    <source>
        <dbReference type="HAMAP-Rule" id="MF_00197"/>
    </source>
</evidence>
<evidence type="ECO:0000256" key="7">
    <source>
        <dbReference type="ARBA" id="ARBA00051712"/>
    </source>
</evidence>
<dbReference type="Proteomes" id="UP000503251">
    <property type="component" value="Chromosome"/>
</dbReference>
<feature type="binding site" evidence="8">
    <location>
        <position position="178"/>
    </location>
    <ligand>
        <name>substrate</name>
    </ligand>
</feature>
<dbReference type="UniPathway" id="UPA00034">
    <property type="reaction ID" value="UER00025"/>
</dbReference>
<comment type="subcellular location">
    <subcellularLocation>
        <location evidence="8">Cytoplasm</location>
    </subcellularLocation>
</comment>
<comment type="caution">
    <text evidence="8">Lacks conserved residue(s) required for the propagation of feature annotation.</text>
</comment>
<feature type="active site" description="Proton donor" evidence="8">
    <location>
        <position position="71"/>
    </location>
</feature>
<feature type="site" description="Could be important to modulate the pK values of the two catalytic cysteine residues" evidence="8">
    <location>
        <position position="196"/>
    </location>
</feature>
<dbReference type="GO" id="GO:0009089">
    <property type="term" value="P:lysine biosynthetic process via diaminopimelate"/>
    <property type="evidence" value="ECO:0007669"/>
    <property type="project" value="UniProtKB-UniRule"/>
</dbReference>
<reference evidence="11 12" key="1">
    <citation type="submission" date="2018-06" db="EMBL/GenBank/DDBJ databases">
        <title>Complete genome of Desulfovibrio marinus P48SEP.</title>
        <authorList>
            <person name="Crispim J.S."/>
            <person name="Vidigal P.M.P."/>
            <person name="Silva L.C.F."/>
            <person name="Araujo L.C."/>
            <person name="Laguardia C.N."/>
            <person name="Dias R.S."/>
            <person name="Sousa M.P."/>
            <person name="Paula S.O."/>
            <person name="Silva C."/>
        </authorList>
    </citation>
    <scope>NUCLEOTIDE SEQUENCE [LARGE SCALE GENOMIC DNA]</scope>
    <source>
        <strain evidence="11 12">P48SEP</strain>
    </source>
</reference>
<evidence type="ECO:0000256" key="6">
    <source>
        <dbReference type="ARBA" id="ARBA00023235"/>
    </source>
</evidence>
<evidence type="ECO:0000256" key="5">
    <source>
        <dbReference type="ARBA" id="ARBA00023154"/>
    </source>
</evidence>
<proteinExistence type="inferred from homology"/>
<comment type="catalytic activity">
    <reaction evidence="7 8">
        <text>(2S,6S)-2,6-diaminopimelate = meso-2,6-diaminopimelate</text>
        <dbReference type="Rhea" id="RHEA:15393"/>
        <dbReference type="ChEBI" id="CHEBI:57609"/>
        <dbReference type="ChEBI" id="CHEBI:57791"/>
        <dbReference type="EC" id="5.1.1.7"/>
    </reaction>
</comment>
<dbReference type="EMBL" id="QMIF01000023">
    <property type="protein sequence ID" value="TVM30468.1"/>
    <property type="molecule type" value="Genomic_DNA"/>
</dbReference>
<evidence type="ECO:0000256" key="4">
    <source>
        <dbReference type="ARBA" id="ARBA00022605"/>
    </source>
</evidence>
<evidence type="ECO:0000256" key="9">
    <source>
        <dbReference type="PROSITE-ProRule" id="PRU10125"/>
    </source>
</evidence>
<dbReference type="PROSITE" id="PS01326">
    <property type="entry name" value="DAP_EPIMERASE"/>
    <property type="match status" value="1"/>
</dbReference>
<evidence type="ECO:0000256" key="2">
    <source>
        <dbReference type="ARBA" id="ARBA00010219"/>
    </source>
</evidence>
<evidence type="ECO:0000256" key="3">
    <source>
        <dbReference type="ARBA" id="ARBA00013080"/>
    </source>
</evidence>
<name>A0A6P1ZCQ3_9BACT</name>
<keyword evidence="6 8" id="KW-0413">Isomerase</keyword>
<feature type="active site" evidence="9">
    <location>
        <position position="71"/>
    </location>
</feature>
<comment type="similarity">
    <text evidence="2 8">Belongs to the diaminopimelate epimerase family.</text>
</comment>
<organism evidence="11 12">
    <name type="scientific">Oceanidesulfovibrio marinus</name>
    <dbReference type="NCBI Taxonomy" id="370038"/>
    <lineage>
        <taxon>Bacteria</taxon>
        <taxon>Pseudomonadati</taxon>
        <taxon>Thermodesulfobacteriota</taxon>
        <taxon>Desulfovibrionia</taxon>
        <taxon>Desulfovibrionales</taxon>
        <taxon>Desulfovibrionaceae</taxon>
        <taxon>Oceanidesulfovibrio</taxon>
    </lineage>
</organism>
<evidence type="ECO:0000256" key="1">
    <source>
        <dbReference type="ARBA" id="ARBA00005196"/>
    </source>
</evidence>
<dbReference type="NCBIfam" id="TIGR00652">
    <property type="entry name" value="DapF"/>
    <property type="match status" value="1"/>
</dbReference>
<keyword evidence="8" id="KW-0963">Cytoplasm</keyword>
<dbReference type="RefSeq" id="WP_144307379.1">
    <property type="nucleotide sequence ID" value="NZ_CP039543.1"/>
</dbReference>
<feature type="binding site" evidence="8">
    <location>
        <position position="62"/>
    </location>
    <ligand>
        <name>substrate</name>
    </ligand>
</feature>
<keyword evidence="13" id="KW-1185">Reference proteome</keyword>
<feature type="binding site" evidence="8">
    <location>
        <begin position="207"/>
        <end position="208"/>
    </location>
    <ligand>
        <name>substrate</name>
    </ligand>
</feature>
<dbReference type="AlphaFoldDB" id="A0A6P1ZCQ3"/>
<dbReference type="HAMAP" id="MF_00197">
    <property type="entry name" value="DAP_epimerase"/>
    <property type="match status" value="1"/>
</dbReference>
<evidence type="ECO:0000313" key="11">
    <source>
        <dbReference type="EMBL" id="TVM30468.1"/>
    </source>
</evidence>
<dbReference type="EMBL" id="CP039543">
    <property type="protein sequence ID" value="QJT11224.1"/>
    <property type="molecule type" value="Genomic_DNA"/>
</dbReference>
<comment type="function">
    <text evidence="8">Catalyzes the stereoinversion of LL-2,6-diaminopimelate (L,L-DAP) to meso-diaminopimelate (meso-DAP), a precursor of L-lysine and an essential component of the bacterial peptidoglycan.</text>
</comment>
<protein>
    <recommendedName>
        <fullName evidence="3 8">Diaminopimelate epimerase</fullName>
        <shortName evidence="8">DAP epimerase</shortName>
        <ecNumber evidence="3 8">5.1.1.7</ecNumber>
    </recommendedName>
    <alternativeName>
        <fullName evidence="8">PLP-independent amino acid racemase</fullName>
    </alternativeName>
</protein>